<name>A0AAN8ZT31_HALRR</name>
<keyword evidence="2" id="KW-1185">Reference proteome</keyword>
<comment type="caution">
    <text evidence="1">The sequence shown here is derived from an EMBL/GenBank/DDBJ whole genome shotgun (WGS) entry which is preliminary data.</text>
</comment>
<accession>A0AAN8ZT31</accession>
<dbReference type="EMBL" id="JAXCGZ010018347">
    <property type="protein sequence ID" value="KAK7067431.1"/>
    <property type="molecule type" value="Genomic_DNA"/>
</dbReference>
<gene>
    <name evidence="1" type="ORF">SK128_008250</name>
</gene>
<evidence type="ECO:0000313" key="1">
    <source>
        <dbReference type="EMBL" id="KAK7067431.1"/>
    </source>
</evidence>
<organism evidence="1 2">
    <name type="scientific">Halocaridina rubra</name>
    <name type="common">Hawaiian red shrimp</name>
    <dbReference type="NCBI Taxonomy" id="373956"/>
    <lineage>
        <taxon>Eukaryota</taxon>
        <taxon>Metazoa</taxon>
        <taxon>Ecdysozoa</taxon>
        <taxon>Arthropoda</taxon>
        <taxon>Crustacea</taxon>
        <taxon>Multicrustacea</taxon>
        <taxon>Malacostraca</taxon>
        <taxon>Eumalacostraca</taxon>
        <taxon>Eucarida</taxon>
        <taxon>Decapoda</taxon>
        <taxon>Pleocyemata</taxon>
        <taxon>Caridea</taxon>
        <taxon>Atyoidea</taxon>
        <taxon>Atyidae</taxon>
        <taxon>Halocaridina</taxon>
    </lineage>
</organism>
<protein>
    <submittedName>
        <fullName evidence="1">Uncharacterized protein</fullName>
    </submittedName>
</protein>
<evidence type="ECO:0000313" key="2">
    <source>
        <dbReference type="Proteomes" id="UP001381693"/>
    </source>
</evidence>
<dbReference type="AlphaFoldDB" id="A0AAN8ZT31"/>
<reference evidence="1 2" key="1">
    <citation type="submission" date="2023-11" db="EMBL/GenBank/DDBJ databases">
        <title>Halocaridina rubra genome assembly.</title>
        <authorList>
            <person name="Smith C."/>
        </authorList>
    </citation>
    <scope>NUCLEOTIDE SEQUENCE [LARGE SCALE GENOMIC DNA]</scope>
    <source>
        <strain evidence="1">EP-1</strain>
        <tissue evidence="1">Whole</tissue>
    </source>
</reference>
<proteinExistence type="predicted"/>
<feature type="non-terminal residue" evidence="1">
    <location>
        <position position="1"/>
    </location>
</feature>
<sequence length="120" mass="14041">GQNCCDAISEKAMKTLHLPRIRKREEEGKVEKRRRKSVHYCQERWSEEPYESRRRAAGQITTCESQWLKNSEKVFLAISCYRSGEAYRSTVDWNGSLGSYESIRGETALHCKRQFSNPLH</sequence>
<dbReference type="Proteomes" id="UP001381693">
    <property type="component" value="Unassembled WGS sequence"/>
</dbReference>